<evidence type="ECO:0000256" key="7">
    <source>
        <dbReference type="ARBA" id="ARBA00022989"/>
    </source>
</evidence>
<dbReference type="InterPro" id="IPR043429">
    <property type="entry name" value="ArtM/GltK/GlnP/TcyL/YhdX-like"/>
</dbReference>
<evidence type="ECO:0000259" key="10">
    <source>
        <dbReference type="PROSITE" id="PS50928"/>
    </source>
</evidence>
<evidence type="ECO:0000313" key="11">
    <source>
        <dbReference type="EMBL" id="RNI24265.1"/>
    </source>
</evidence>
<evidence type="ECO:0000256" key="6">
    <source>
        <dbReference type="ARBA" id="ARBA00022970"/>
    </source>
</evidence>
<dbReference type="InterPro" id="IPR035906">
    <property type="entry name" value="MetI-like_sf"/>
</dbReference>
<dbReference type="Proteomes" id="UP000271678">
    <property type="component" value="Unassembled WGS sequence"/>
</dbReference>
<evidence type="ECO:0000313" key="12">
    <source>
        <dbReference type="Proteomes" id="UP000271678"/>
    </source>
</evidence>
<name>A0A3M9MGE9_9MICO</name>
<dbReference type="InterPro" id="IPR010065">
    <property type="entry name" value="AA_ABC_transptr_permease_3TM"/>
</dbReference>
<accession>A0A3M9MGE9</accession>
<evidence type="ECO:0000256" key="8">
    <source>
        <dbReference type="ARBA" id="ARBA00023136"/>
    </source>
</evidence>
<sequence length="219" mass="23482">MHSNAVSVISDAMPLLLKGLWWTAALSALSIAFATVIGVIVGLMRISGNIVVRGISTVYVNVFRCTPLLVQILFLYFGLPELLNFSWSPEVAGVATLSLNIGAYVGEVVRGGVQAIGRGQTEAGRAIGLSRGLTMRLVVLPQAFRQVIPSYINQCTICVKDSSLLSVIGVAELTMRGESIYSANFQAFPILAAMGALYFVVNYVLTLASRIVERRVSIA</sequence>
<dbReference type="GO" id="GO:0006865">
    <property type="term" value="P:amino acid transport"/>
    <property type="evidence" value="ECO:0007669"/>
    <property type="project" value="UniProtKB-KW"/>
</dbReference>
<dbReference type="GO" id="GO:0022857">
    <property type="term" value="F:transmembrane transporter activity"/>
    <property type="evidence" value="ECO:0007669"/>
    <property type="project" value="InterPro"/>
</dbReference>
<proteinExistence type="inferred from homology"/>
<dbReference type="GO" id="GO:0043190">
    <property type="term" value="C:ATP-binding cassette (ABC) transporter complex"/>
    <property type="evidence" value="ECO:0007669"/>
    <property type="project" value="InterPro"/>
</dbReference>
<dbReference type="EMBL" id="RJJQ01000003">
    <property type="protein sequence ID" value="RNI24265.1"/>
    <property type="molecule type" value="Genomic_DNA"/>
</dbReference>
<dbReference type="AlphaFoldDB" id="A0A3M9MGE9"/>
<evidence type="ECO:0000256" key="4">
    <source>
        <dbReference type="ARBA" id="ARBA00022475"/>
    </source>
</evidence>
<feature type="transmembrane region" description="Helical" evidence="9">
    <location>
        <begin position="58"/>
        <end position="79"/>
    </location>
</feature>
<comment type="caution">
    <text evidence="11">The sequence shown here is derived from an EMBL/GenBank/DDBJ whole genome shotgun (WGS) entry which is preliminary data.</text>
</comment>
<gene>
    <name evidence="11" type="ORF">EFY87_04665</name>
</gene>
<dbReference type="PROSITE" id="PS50928">
    <property type="entry name" value="ABC_TM1"/>
    <property type="match status" value="1"/>
</dbReference>
<keyword evidence="3 9" id="KW-0813">Transport</keyword>
<evidence type="ECO:0000256" key="3">
    <source>
        <dbReference type="ARBA" id="ARBA00022448"/>
    </source>
</evidence>
<keyword evidence="4" id="KW-1003">Cell membrane</keyword>
<evidence type="ECO:0000256" key="2">
    <source>
        <dbReference type="ARBA" id="ARBA00010072"/>
    </source>
</evidence>
<protein>
    <submittedName>
        <fullName evidence="11">Amino acid ABC transporter permease</fullName>
    </submittedName>
</protein>
<reference evidence="11 12" key="1">
    <citation type="submission" date="2018-11" db="EMBL/GenBank/DDBJ databases">
        <title>Draft genome of Simplicispira Flexivirga sp. BO-16.</title>
        <authorList>
            <person name="Im W.T."/>
        </authorList>
    </citation>
    <scope>NUCLEOTIDE SEQUENCE [LARGE SCALE GENOMIC DNA]</scope>
    <source>
        <strain evidence="11 12">BO-16</strain>
    </source>
</reference>
<organism evidence="11 12">
    <name type="scientific">Flexivirga caeni</name>
    <dbReference type="NCBI Taxonomy" id="2294115"/>
    <lineage>
        <taxon>Bacteria</taxon>
        <taxon>Bacillati</taxon>
        <taxon>Actinomycetota</taxon>
        <taxon>Actinomycetes</taxon>
        <taxon>Micrococcales</taxon>
        <taxon>Dermacoccaceae</taxon>
        <taxon>Flexivirga</taxon>
    </lineage>
</organism>
<comment type="similarity">
    <text evidence="2">Belongs to the binding-protein-dependent transport system permease family. HisMQ subfamily.</text>
</comment>
<keyword evidence="5 9" id="KW-0812">Transmembrane</keyword>
<evidence type="ECO:0000256" key="9">
    <source>
        <dbReference type="RuleBase" id="RU363032"/>
    </source>
</evidence>
<feature type="transmembrane region" description="Helical" evidence="9">
    <location>
        <begin position="185"/>
        <end position="205"/>
    </location>
</feature>
<dbReference type="NCBIfam" id="TIGR01726">
    <property type="entry name" value="HEQRo_perm_3TM"/>
    <property type="match status" value="1"/>
</dbReference>
<dbReference type="CDD" id="cd06261">
    <property type="entry name" value="TM_PBP2"/>
    <property type="match status" value="1"/>
</dbReference>
<evidence type="ECO:0000256" key="5">
    <source>
        <dbReference type="ARBA" id="ARBA00022692"/>
    </source>
</evidence>
<dbReference type="Pfam" id="PF00528">
    <property type="entry name" value="BPD_transp_1"/>
    <property type="match status" value="1"/>
</dbReference>
<comment type="subcellular location">
    <subcellularLocation>
        <location evidence="1 9">Cell membrane</location>
        <topology evidence="1 9">Multi-pass membrane protein</topology>
    </subcellularLocation>
</comment>
<feature type="transmembrane region" description="Helical" evidence="9">
    <location>
        <begin position="20"/>
        <end position="46"/>
    </location>
</feature>
<keyword evidence="12" id="KW-1185">Reference proteome</keyword>
<dbReference type="RefSeq" id="WP_123270308.1">
    <property type="nucleotide sequence ID" value="NZ_RJJQ01000003.1"/>
</dbReference>
<evidence type="ECO:0000256" key="1">
    <source>
        <dbReference type="ARBA" id="ARBA00004651"/>
    </source>
</evidence>
<keyword evidence="8 9" id="KW-0472">Membrane</keyword>
<feature type="domain" description="ABC transmembrane type-1" evidence="10">
    <location>
        <begin position="20"/>
        <end position="209"/>
    </location>
</feature>
<keyword evidence="6" id="KW-0029">Amino-acid transport</keyword>
<dbReference type="SUPFAM" id="SSF161098">
    <property type="entry name" value="MetI-like"/>
    <property type="match status" value="1"/>
</dbReference>
<dbReference type="InterPro" id="IPR000515">
    <property type="entry name" value="MetI-like"/>
</dbReference>
<dbReference type="Gene3D" id="1.10.3720.10">
    <property type="entry name" value="MetI-like"/>
    <property type="match status" value="1"/>
</dbReference>
<dbReference type="PANTHER" id="PTHR30614:SF20">
    <property type="entry name" value="GLUTAMINE TRANSPORT SYSTEM PERMEASE PROTEIN GLNP"/>
    <property type="match status" value="1"/>
</dbReference>
<dbReference type="PANTHER" id="PTHR30614">
    <property type="entry name" value="MEMBRANE COMPONENT OF AMINO ACID ABC TRANSPORTER"/>
    <property type="match status" value="1"/>
</dbReference>
<keyword evidence="7 9" id="KW-1133">Transmembrane helix</keyword>